<dbReference type="GO" id="GO:0005829">
    <property type="term" value="C:cytosol"/>
    <property type="evidence" value="ECO:0007669"/>
    <property type="project" value="TreeGrafter"/>
</dbReference>
<dbReference type="Gene3D" id="3.40.50.300">
    <property type="entry name" value="P-loop containing nucleotide triphosphate hydrolases"/>
    <property type="match status" value="1"/>
</dbReference>
<dbReference type="GO" id="GO:0003678">
    <property type="term" value="F:DNA helicase activity"/>
    <property type="evidence" value="ECO:0007669"/>
    <property type="project" value="InterPro"/>
</dbReference>
<dbReference type="EMBL" id="AAMJPF010000056">
    <property type="protein sequence ID" value="EDI0274317.1"/>
    <property type="molecule type" value="Genomic_DNA"/>
</dbReference>
<organism evidence="2">
    <name type="scientific">Salmonella enterica subsp. enterica serovar Panama</name>
    <dbReference type="NCBI Taxonomy" id="29472"/>
    <lineage>
        <taxon>Bacteria</taxon>
        <taxon>Pseudomonadati</taxon>
        <taxon>Pseudomonadota</taxon>
        <taxon>Gammaproteobacteria</taxon>
        <taxon>Enterobacterales</taxon>
        <taxon>Enterobacteriaceae</taxon>
        <taxon>Salmonella</taxon>
    </lineage>
</organism>
<evidence type="ECO:0000313" key="2">
    <source>
        <dbReference type="EMBL" id="EDI0274317.1"/>
    </source>
</evidence>
<dbReference type="InterPro" id="IPR027417">
    <property type="entry name" value="P-loop_NTPase"/>
</dbReference>
<evidence type="ECO:0000259" key="1">
    <source>
        <dbReference type="PROSITE" id="PS51199"/>
    </source>
</evidence>
<gene>
    <name evidence="2" type="ORF">CC707_24950</name>
</gene>
<dbReference type="Pfam" id="PF03796">
    <property type="entry name" value="DnaB_C"/>
    <property type="match status" value="1"/>
</dbReference>
<protein>
    <submittedName>
        <fullName evidence="2">Replicative DNA helicase</fullName>
    </submittedName>
</protein>
<comment type="caution">
    <text evidence="2">The sequence shown here is derived from an EMBL/GenBank/DDBJ whole genome shotgun (WGS) entry which is preliminary data.</text>
</comment>
<keyword evidence="2" id="KW-0378">Hydrolase</keyword>
<keyword evidence="2" id="KW-0067">ATP-binding</keyword>
<dbReference type="InterPro" id="IPR007694">
    <property type="entry name" value="DNA_helicase_DnaB-like_C"/>
</dbReference>
<keyword evidence="2" id="KW-0547">Nucleotide-binding</keyword>
<keyword evidence="2" id="KW-0347">Helicase</keyword>
<dbReference type="GO" id="GO:0006260">
    <property type="term" value="P:DNA replication"/>
    <property type="evidence" value="ECO:0007669"/>
    <property type="project" value="InterPro"/>
</dbReference>
<name>A0A636GFM4_SALET</name>
<reference evidence="2" key="1">
    <citation type="submission" date="2018-07" db="EMBL/GenBank/DDBJ databases">
        <authorList>
            <person name="Ashton P.M."/>
            <person name="Dallman T."/>
            <person name="Nair S."/>
            <person name="De Pinna E."/>
            <person name="Peters T."/>
            <person name="Grant K."/>
        </authorList>
    </citation>
    <scope>NUCLEOTIDE SEQUENCE</scope>
    <source>
        <strain evidence="2">333397</strain>
    </source>
</reference>
<dbReference type="PANTHER" id="PTHR30153">
    <property type="entry name" value="REPLICATIVE DNA HELICASE DNAB"/>
    <property type="match status" value="1"/>
</dbReference>
<dbReference type="PANTHER" id="PTHR30153:SF2">
    <property type="entry name" value="REPLICATIVE DNA HELICASE"/>
    <property type="match status" value="1"/>
</dbReference>
<feature type="domain" description="SF4 helicase" evidence="1">
    <location>
        <begin position="1"/>
        <end position="58"/>
    </location>
</feature>
<sequence>QDADVILFLYRDEVYHENTPERGVAELILSKQRQGPLGTVKARYEGEYTRFSEYHLGYGATTT</sequence>
<dbReference type="PROSITE" id="PS51199">
    <property type="entry name" value="SF4_HELICASE"/>
    <property type="match status" value="1"/>
</dbReference>
<dbReference type="GO" id="GO:0005524">
    <property type="term" value="F:ATP binding"/>
    <property type="evidence" value="ECO:0007669"/>
    <property type="project" value="InterPro"/>
</dbReference>
<feature type="non-terminal residue" evidence="2">
    <location>
        <position position="1"/>
    </location>
</feature>
<proteinExistence type="predicted"/>
<dbReference type="AlphaFoldDB" id="A0A636GFM4"/>
<accession>A0A636GFM4</accession>